<accession>A0A6C0LG80</accession>
<evidence type="ECO:0000313" key="2">
    <source>
        <dbReference type="EMBL" id="QHU28152.1"/>
    </source>
</evidence>
<dbReference type="EMBL" id="MN740471">
    <property type="protein sequence ID" value="QHU28152.1"/>
    <property type="molecule type" value="Genomic_DNA"/>
</dbReference>
<organism evidence="2">
    <name type="scientific">viral metagenome</name>
    <dbReference type="NCBI Taxonomy" id="1070528"/>
    <lineage>
        <taxon>unclassified sequences</taxon>
        <taxon>metagenomes</taxon>
        <taxon>organismal metagenomes</taxon>
    </lineage>
</organism>
<protein>
    <submittedName>
        <fullName evidence="2">Uncharacterized protein</fullName>
    </submittedName>
</protein>
<proteinExistence type="predicted"/>
<feature type="transmembrane region" description="Helical" evidence="1">
    <location>
        <begin position="83"/>
        <end position="105"/>
    </location>
</feature>
<dbReference type="AlphaFoldDB" id="A0A6C0LG80"/>
<feature type="transmembrane region" description="Helical" evidence="1">
    <location>
        <begin position="6"/>
        <end position="22"/>
    </location>
</feature>
<reference evidence="2" key="1">
    <citation type="journal article" date="2020" name="Nature">
        <title>Giant virus diversity and host interactions through global metagenomics.</title>
        <authorList>
            <person name="Schulz F."/>
            <person name="Roux S."/>
            <person name="Paez-Espino D."/>
            <person name="Jungbluth S."/>
            <person name="Walsh D.A."/>
            <person name="Denef V.J."/>
            <person name="McMahon K.D."/>
            <person name="Konstantinidis K.T."/>
            <person name="Eloe-Fadrosh E.A."/>
            <person name="Kyrpides N.C."/>
            <person name="Woyke T."/>
        </authorList>
    </citation>
    <scope>NUCLEOTIDE SEQUENCE</scope>
    <source>
        <strain evidence="2">GVMAG-M-3300027770-73</strain>
    </source>
</reference>
<keyword evidence="1" id="KW-0812">Transmembrane</keyword>
<keyword evidence="1" id="KW-1133">Transmembrane helix</keyword>
<sequence>MGSSYLSLLIFIIATVFYFLVLKGPQLTPAILQDESAYLSYQKGLYTKLLIYFLIVVLTQFGANIGAIISTCGGSVSQNIGSAALLTFIPWVLIFGVVITVLVIFPGWKSAFSNVIGYFVVSSQANTILSDLLVETDVNQPIQDAAGGDTKKRDALENAASAIIKLTGNMSLLINQIVPSNFMQYWGILTPLMKEQYQKDVNAAGELEQKLLNLVVLRDNVGEAMWYIYTAILLTSIVQYNISTRACNQDIASLNANQQIFQEQQKAVQDENAAAQSTIYSH</sequence>
<name>A0A6C0LG80_9ZZZZ</name>
<feature type="transmembrane region" description="Helical" evidence="1">
    <location>
        <begin position="49"/>
        <end position="71"/>
    </location>
</feature>
<keyword evidence="1" id="KW-0472">Membrane</keyword>
<evidence type="ECO:0000256" key="1">
    <source>
        <dbReference type="SAM" id="Phobius"/>
    </source>
</evidence>